<name>A0AAD1ZPG5_9LAMI</name>
<keyword evidence="5" id="KW-0560">Oxidoreductase</keyword>
<dbReference type="Pfam" id="PF00067">
    <property type="entry name" value="p450"/>
    <property type="match status" value="1"/>
</dbReference>
<reference evidence="7" key="1">
    <citation type="submission" date="2023-05" db="EMBL/GenBank/DDBJ databases">
        <authorList>
            <person name="Huff M."/>
        </authorList>
    </citation>
    <scope>NUCLEOTIDE SEQUENCE</scope>
</reference>
<keyword evidence="4" id="KW-1133">Transmembrane helix</keyword>
<dbReference type="PANTHER" id="PTHR47956">
    <property type="entry name" value="CYTOCHROME P450 71B11-RELATED"/>
    <property type="match status" value="1"/>
</dbReference>
<dbReference type="InterPro" id="IPR036396">
    <property type="entry name" value="Cyt_P450_sf"/>
</dbReference>
<keyword evidence="8" id="KW-1185">Reference proteome</keyword>
<comment type="similarity">
    <text evidence="2">Belongs to the cytochrome P450 family.</text>
</comment>
<evidence type="ECO:0000256" key="5">
    <source>
        <dbReference type="ARBA" id="ARBA00023002"/>
    </source>
</evidence>
<evidence type="ECO:0000256" key="2">
    <source>
        <dbReference type="ARBA" id="ARBA00010617"/>
    </source>
</evidence>
<dbReference type="GO" id="GO:0016705">
    <property type="term" value="F:oxidoreductase activity, acting on paired donors, with incorporation or reduction of molecular oxygen"/>
    <property type="evidence" value="ECO:0007669"/>
    <property type="project" value="InterPro"/>
</dbReference>
<evidence type="ECO:0000256" key="4">
    <source>
        <dbReference type="ARBA" id="ARBA00022989"/>
    </source>
</evidence>
<protein>
    <recommendedName>
        <fullName evidence="9">Cytochrome P450</fullName>
    </recommendedName>
</protein>
<keyword evidence="6" id="KW-0472">Membrane</keyword>
<evidence type="ECO:0000256" key="3">
    <source>
        <dbReference type="ARBA" id="ARBA00022692"/>
    </source>
</evidence>
<dbReference type="PANTHER" id="PTHR47956:SF5">
    <property type="entry name" value="CYTOCHROME P450 71B25-RELATED"/>
    <property type="match status" value="1"/>
</dbReference>
<dbReference type="Gene3D" id="1.10.630.10">
    <property type="entry name" value="Cytochrome P450"/>
    <property type="match status" value="1"/>
</dbReference>
<dbReference type="EMBL" id="OU503046">
    <property type="protein sequence ID" value="CAI9770737.1"/>
    <property type="molecule type" value="Genomic_DNA"/>
</dbReference>
<evidence type="ECO:0000313" key="7">
    <source>
        <dbReference type="EMBL" id="CAI9770737.1"/>
    </source>
</evidence>
<sequence>MNGAPSPVQMDDTMFNLTNSVICRVAFGTSRKGNQFENGQIKEILADSMILLSGFSVSDLFPSSVGWIIDLITGLHSKLERCFRNFDAFFQKVLDEHLDPSRLKPENDDIIDVMLGLAQDRTTVLKLNKYHIKAILVDIFLGAVDTSSCTSVWLMAELARNPGVMKKPEEINMEDEFGLNIRKKVPLYLVPVKYNWEGYKT</sequence>
<dbReference type="Proteomes" id="UP000834106">
    <property type="component" value="Chromosome 11"/>
</dbReference>
<dbReference type="GO" id="GO:0004497">
    <property type="term" value="F:monooxygenase activity"/>
    <property type="evidence" value="ECO:0007669"/>
    <property type="project" value="InterPro"/>
</dbReference>
<evidence type="ECO:0000313" key="8">
    <source>
        <dbReference type="Proteomes" id="UP000834106"/>
    </source>
</evidence>
<comment type="subcellular location">
    <subcellularLocation>
        <location evidence="1">Membrane</location>
        <topology evidence="1">Single-pass membrane protein</topology>
    </subcellularLocation>
</comment>
<dbReference type="GO" id="GO:0005506">
    <property type="term" value="F:iron ion binding"/>
    <property type="evidence" value="ECO:0007669"/>
    <property type="project" value="InterPro"/>
</dbReference>
<accession>A0AAD1ZPG5</accession>
<dbReference type="AlphaFoldDB" id="A0AAD1ZPG5"/>
<gene>
    <name evidence="7" type="ORF">FPE_LOCUS18167</name>
</gene>
<dbReference type="GO" id="GO:0016020">
    <property type="term" value="C:membrane"/>
    <property type="evidence" value="ECO:0007669"/>
    <property type="project" value="UniProtKB-SubCell"/>
</dbReference>
<dbReference type="InterPro" id="IPR050193">
    <property type="entry name" value="Cytochrome_P450_71"/>
</dbReference>
<keyword evidence="3" id="KW-0812">Transmembrane</keyword>
<evidence type="ECO:0000256" key="1">
    <source>
        <dbReference type="ARBA" id="ARBA00004167"/>
    </source>
</evidence>
<evidence type="ECO:0000256" key="6">
    <source>
        <dbReference type="ARBA" id="ARBA00023136"/>
    </source>
</evidence>
<evidence type="ECO:0008006" key="9">
    <source>
        <dbReference type="Google" id="ProtNLM"/>
    </source>
</evidence>
<dbReference type="GO" id="GO:0020037">
    <property type="term" value="F:heme binding"/>
    <property type="evidence" value="ECO:0007669"/>
    <property type="project" value="InterPro"/>
</dbReference>
<organism evidence="7 8">
    <name type="scientific">Fraxinus pennsylvanica</name>
    <dbReference type="NCBI Taxonomy" id="56036"/>
    <lineage>
        <taxon>Eukaryota</taxon>
        <taxon>Viridiplantae</taxon>
        <taxon>Streptophyta</taxon>
        <taxon>Embryophyta</taxon>
        <taxon>Tracheophyta</taxon>
        <taxon>Spermatophyta</taxon>
        <taxon>Magnoliopsida</taxon>
        <taxon>eudicotyledons</taxon>
        <taxon>Gunneridae</taxon>
        <taxon>Pentapetalae</taxon>
        <taxon>asterids</taxon>
        <taxon>lamiids</taxon>
        <taxon>Lamiales</taxon>
        <taxon>Oleaceae</taxon>
        <taxon>Oleeae</taxon>
        <taxon>Fraxinus</taxon>
    </lineage>
</organism>
<proteinExistence type="inferred from homology"/>
<dbReference type="SUPFAM" id="SSF48264">
    <property type="entry name" value="Cytochrome P450"/>
    <property type="match status" value="1"/>
</dbReference>
<dbReference type="InterPro" id="IPR001128">
    <property type="entry name" value="Cyt_P450"/>
</dbReference>